<feature type="compositionally biased region" description="Basic and acidic residues" evidence="1">
    <location>
        <begin position="760"/>
        <end position="776"/>
    </location>
</feature>
<dbReference type="OrthoDB" id="5407458at2759"/>
<dbReference type="AlphaFoldDB" id="A0A9Q9DTR2"/>
<evidence type="ECO:0000313" key="3">
    <source>
        <dbReference type="Proteomes" id="UP001056012"/>
    </source>
</evidence>
<gene>
    <name evidence="2" type="ORF">yc1106_04950</name>
</gene>
<organism evidence="2 3">
    <name type="scientific">Curvularia clavata</name>
    <dbReference type="NCBI Taxonomy" id="95742"/>
    <lineage>
        <taxon>Eukaryota</taxon>
        <taxon>Fungi</taxon>
        <taxon>Dikarya</taxon>
        <taxon>Ascomycota</taxon>
        <taxon>Pezizomycotina</taxon>
        <taxon>Dothideomycetes</taxon>
        <taxon>Pleosporomycetidae</taxon>
        <taxon>Pleosporales</taxon>
        <taxon>Pleosporineae</taxon>
        <taxon>Pleosporaceae</taxon>
        <taxon>Curvularia</taxon>
    </lineage>
</organism>
<dbReference type="EMBL" id="CP089276">
    <property type="protein sequence ID" value="USP77676.1"/>
    <property type="molecule type" value="Genomic_DNA"/>
</dbReference>
<feature type="compositionally biased region" description="Basic and acidic residues" evidence="1">
    <location>
        <begin position="562"/>
        <end position="575"/>
    </location>
</feature>
<feature type="compositionally biased region" description="Low complexity" evidence="1">
    <location>
        <begin position="690"/>
        <end position="700"/>
    </location>
</feature>
<proteinExistence type="predicted"/>
<keyword evidence="3" id="KW-1185">Reference proteome</keyword>
<feature type="compositionally biased region" description="Polar residues" evidence="1">
    <location>
        <begin position="126"/>
        <end position="136"/>
    </location>
</feature>
<feature type="compositionally biased region" description="Pro residues" evidence="1">
    <location>
        <begin position="106"/>
        <end position="122"/>
    </location>
</feature>
<feature type="compositionally biased region" description="Pro residues" evidence="1">
    <location>
        <begin position="285"/>
        <end position="294"/>
    </location>
</feature>
<feature type="compositionally biased region" description="Basic and acidic residues" evidence="1">
    <location>
        <begin position="801"/>
        <end position="814"/>
    </location>
</feature>
<feature type="compositionally biased region" description="Basic and acidic residues" evidence="1">
    <location>
        <begin position="207"/>
        <end position="221"/>
    </location>
</feature>
<feature type="compositionally biased region" description="Acidic residues" evidence="1">
    <location>
        <begin position="605"/>
        <end position="620"/>
    </location>
</feature>
<feature type="compositionally biased region" description="Low complexity" evidence="1">
    <location>
        <begin position="312"/>
        <end position="331"/>
    </location>
</feature>
<feature type="compositionally biased region" description="Polar residues" evidence="1">
    <location>
        <begin position="33"/>
        <end position="46"/>
    </location>
</feature>
<evidence type="ECO:0000313" key="2">
    <source>
        <dbReference type="EMBL" id="USP77676.1"/>
    </source>
</evidence>
<dbReference type="Proteomes" id="UP001056012">
    <property type="component" value="Chromosome 3"/>
</dbReference>
<feature type="compositionally biased region" description="Acidic residues" evidence="1">
    <location>
        <begin position="394"/>
        <end position="409"/>
    </location>
</feature>
<name>A0A9Q9DTR2_CURCL</name>
<reference evidence="2" key="1">
    <citation type="submission" date="2021-12" db="EMBL/GenBank/DDBJ databases">
        <title>Curvularia clavata genome.</title>
        <authorList>
            <person name="Cao Y."/>
        </authorList>
    </citation>
    <scope>NUCLEOTIDE SEQUENCE</scope>
    <source>
        <strain evidence="2">Yc1106</strain>
    </source>
</reference>
<feature type="region of interest" description="Disordered" evidence="1">
    <location>
        <begin position="759"/>
        <end position="831"/>
    </location>
</feature>
<feature type="compositionally biased region" description="Polar residues" evidence="1">
    <location>
        <begin position="822"/>
        <end position="831"/>
    </location>
</feature>
<dbReference type="VEuPathDB" id="FungiDB:yc1106_04950"/>
<feature type="compositionally biased region" description="Basic and acidic residues" evidence="1">
    <location>
        <begin position="163"/>
        <end position="180"/>
    </location>
</feature>
<feature type="compositionally biased region" description="Polar residues" evidence="1">
    <location>
        <begin position="363"/>
        <end position="379"/>
    </location>
</feature>
<protein>
    <submittedName>
        <fullName evidence="2">Uncharacterized protein</fullName>
    </submittedName>
</protein>
<accession>A0A9Q9DTR2</accession>
<feature type="compositionally biased region" description="Low complexity" evidence="1">
    <location>
        <begin position="138"/>
        <end position="147"/>
    </location>
</feature>
<feature type="compositionally biased region" description="Basic and acidic residues" evidence="1">
    <location>
        <begin position="540"/>
        <end position="555"/>
    </location>
</feature>
<feature type="compositionally biased region" description="Low complexity" evidence="1">
    <location>
        <begin position="62"/>
        <end position="87"/>
    </location>
</feature>
<feature type="compositionally biased region" description="Basic residues" evidence="1">
    <location>
        <begin position="437"/>
        <end position="449"/>
    </location>
</feature>
<sequence length="831" mass="92488">MASAQDLQPTCEDYDSDQSDQGHVEFRGRASPNAANVSTKRSQASDLNKEKPPAPQDLRSDSGYSSYTAATVSSTNSAQSASSQRSPPAAPSPPAPQAAAVAAHPQAPPPPQPQQQPPPPPKTSRRLTQSDQSRPKLSSRTTSQSSSKPVVKQRRPTVTQDARPPERTRRDSRVDSECTDPKCTSCPPNAIPARLARPGIKPTQSARDVDRVSAADTRSMRSDPATYYPSPPSPNQARRPAAYRQESAIIQPAKAPRRPSASRPRPMSYGGEPNPQYWAQGGMPAPYPSPPQEHGPPLSNSAAWRNMPQYHAGGMPPYGAPQGYPAPYYTHTPPPFDGPQRPGMPARMNSARNGPAPVVTQFPRDQQYSARYNQPQSAVQARFPQPLALQDQAYESESESETGSSDDDDHYYQQPDPSDPRNQRALMAPPKLERTKSKSTSKKQPRPPIRHANTSQVVDERAARRMSLSQSQPQSLVIEEPRRKRASRPSEDLSRRASVSRPAPPRHVQSDYPDHRGQMVVAKSIKAERRRSGQVYEQVYHPDDRRAAERSEAAAKKARALARAEAKRAEEEARYQAEQAEIAERERKRANRNSKQYYREPPEFYSEDESDSEESDEEQFLPEAPVPPPPQARRRRPTDAGNGKGKERKLERKTKRIENEAEEYISARRGAGEPLNDHIHNAARHSRTISMPSHSGSSGSERSRSNRTAITNENNEIRLRVDANAPLSLQFNGDMEGRTLRMIPAENGMADLVISGGRETAYHSSDRGSNADDRKALALRQPRRQAEEMTESSSRPRRRRDSQVIRETRVERSAGQRPLRQRANTSSYYNE</sequence>
<feature type="compositionally biased region" description="Basic and acidic residues" evidence="1">
    <location>
        <begin position="508"/>
        <end position="517"/>
    </location>
</feature>
<evidence type="ECO:0000256" key="1">
    <source>
        <dbReference type="SAM" id="MobiDB-lite"/>
    </source>
</evidence>
<feature type="region of interest" description="Disordered" evidence="1">
    <location>
        <begin position="1"/>
        <end position="717"/>
    </location>
</feature>